<reference evidence="7" key="1">
    <citation type="submission" date="2018-09" db="EMBL/GenBank/DDBJ databases">
        <title>Paracoccus onubensis nov. sp. a moderate halophilic bacterium isolated from Gruta de las Maravillas (Aracena, Spain).</title>
        <authorList>
            <person name="Jurado V."/>
            <person name="Gutierrez-Patricio S."/>
            <person name="Gonzalez-Pimentel J.L."/>
            <person name="Miller A.Z."/>
            <person name="Laiz L."/>
            <person name="Saiz-Jimenez C."/>
        </authorList>
    </citation>
    <scope>NUCLEOTIDE SEQUENCE [LARGE SCALE GENOMIC DNA]</scope>
    <source>
        <strain evidence="7">DSM 26381</strain>
    </source>
</reference>
<dbReference type="AlphaFoldDB" id="A0A419A412"/>
<feature type="region of interest" description="Disordered" evidence="3">
    <location>
        <begin position="1"/>
        <end position="26"/>
    </location>
</feature>
<dbReference type="Proteomes" id="UP000283587">
    <property type="component" value="Unassembled WGS sequence"/>
</dbReference>
<gene>
    <name evidence="6" type="ORF">D3P05_15785</name>
</gene>
<feature type="domain" description="Bacterial sugar transferase" evidence="5">
    <location>
        <begin position="36"/>
        <end position="225"/>
    </location>
</feature>
<keyword evidence="4" id="KW-1133">Transmembrane helix</keyword>
<protein>
    <submittedName>
        <fullName evidence="6">Sugar transferase</fullName>
    </submittedName>
</protein>
<proteinExistence type="inferred from homology"/>
<keyword evidence="4" id="KW-0812">Transmembrane</keyword>
<evidence type="ECO:0000256" key="3">
    <source>
        <dbReference type="SAM" id="MobiDB-lite"/>
    </source>
</evidence>
<sequence length="229" mass="26190">MMSAENQVVTTVPTPSAQTGPSVGPRRPSVYRRLFKRPLDVLLVLFGMPIVAPVVLILALIVWSDGGRPFYSQMRVGRNGRQYRMWKLRSMVVDADARLSSYLASNEEARQEWETTQKLRADPRITRVGRFIRRSSLDELPQLWNVLKGEMSLIGPRPMMPCQEGMYECEAYYRVRPGITGFWQTAGRNDTSFADRAWYDERYERDLSFVNDAAILIRTVGVVLKATGH</sequence>
<evidence type="ECO:0000259" key="5">
    <source>
        <dbReference type="Pfam" id="PF02397"/>
    </source>
</evidence>
<feature type="compositionally biased region" description="Polar residues" evidence="3">
    <location>
        <begin position="1"/>
        <end position="21"/>
    </location>
</feature>
<dbReference type="EMBL" id="QZEW01000072">
    <property type="protein sequence ID" value="RJL08641.1"/>
    <property type="molecule type" value="Genomic_DNA"/>
</dbReference>
<feature type="transmembrane region" description="Helical" evidence="4">
    <location>
        <begin position="41"/>
        <end position="63"/>
    </location>
</feature>
<comment type="similarity">
    <text evidence="1">Belongs to the bacterial sugar transferase family.</text>
</comment>
<dbReference type="Pfam" id="PF02397">
    <property type="entry name" value="Bac_transf"/>
    <property type="match status" value="1"/>
</dbReference>
<evidence type="ECO:0000256" key="1">
    <source>
        <dbReference type="ARBA" id="ARBA00006464"/>
    </source>
</evidence>
<comment type="caution">
    <text evidence="6">The sequence shown here is derived from an EMBL/GenBank/DDBJ whole genome shotgun (WGS) entry which is preliminary data.</text>
</comment>
<dbReference type="GO" id="GO:0016780">
    <property type="term" value="F:phosphotransferase activity, for other substituted phosphate groups"/>
    <property type="evidence" value="ECO:0007669"/>
    <property type="project" value="TreeGrafter"/>
</dbReference>
<evidence type="ECO:0000313" key="6">
    <source>
        <dbReference type="EMBL" id="RJL08641.1"/>
    </source>
</evidence>
<evidence type="ECO:0000313" key="7">
    <source>
        <dbReference type="Proteomes" id="UP000283587"/>
    </source>
</evidence>
<evidence type="ECO:0000256" key="4">
    <source>
        <dbReference type="SAM" id="Phobius"/>
    </source>
</evidence>
<dbReference type="GO" id="GO:0000271">
    <property type="term" value="P:polysaccharide biosynthetic process"/>
    <property type="evidence" value="ECO:0007669"/>
    <property type="project" value="UniProtKB-KW"/>
</dbReference>
<dbReference type="PANTHER" id="PTHR30576:SF0">
    <property type="entry name" value="UNDECAPRENYL-PHOSPHATE N-ACETYLGALACTOSAMINYL 1-PHOSPHATE TRANSFERASE-RELATED"/>
    <property type="match status" value="1"/>
</dbReference>
<name>A0A419A412_9RHOB</name>
<organism evidence="6 7">
    <name type="scientific">Paracoccus siganidrum</name>
    <dbReference type="NCBI Taxonomy" id="1276757"/>
    <lineage>
        <taxon>Bacteria</taxon>
        <taxon>Pseudomonadati</taxon>
        <taxon>Pseudomonadota</taxon>
        <taxon>Alphaproteobacteria</taxon>
        <taxon>Rhodobacterales</taxon>
        <taxon>Paracoccaceae</taxon>
        <taxon>Paracoccus</taxon>
    </lineage>
</organism>
<evidence type="ECO:0000256" key="2">
    <source>
        <dbReference type="ARBA" id="ARBA00023169"/>
    </source>
</evidence>
<keyword evidence="4" id="KW-0472">Membrane</keyword>
<accession>A0A419A412</accession>
<keyword evidence="2" id="KW-0270">Exopolysaccharide synthesis</keyword>
<keyword evidence="6" id="KW-0808">Transferase</keyword>
<dbReference type="InterPro" id="IPR003362">
    <property type="entry name" value="Bact_transf"/>
</dbReference>
<dbReference type="PANTHER" id="PTHR30576">
    <property type="entry name" value="COLANIC BIOSYNTHESIS UDP-GLUCOSE LIPID CARRIER TRANSFERASE"/>
    <property type="match status" value="1"/>
</dbReference>
<dbReference type="OrthoDB" id="9808602at2"/>
<keyword evidence="7" id="KW-1185">Reference proteome</keyword>